<organism evidence="1 2">
    <name type="scientific">Clavelina lepadiformis</name>
    <name type="common">Light-bulb sea squirt</name>
    <name type="synonym">Ascidia lepadiformis</name>
    <dbReference type="NCBI Taxonomy" id="159417"/>
    <lineage>
        <taxon>Eukaryota</taxon>
        <taxon>Metazoa</taxon>
        <taxon>Chordata</taxon>
        <taxon>Tunicata</taxon>
        <taxon>Ascidiacea</taxon>
        <taxon>Aplousobranchia</taxon>
        <taxon>Clavelinidae</taxon>
        <taxon>Clavelina</taxon>
    </lineage>
</organism>
<dbReference type="Proteomes" id="UP001642483">
    <property type="component" value="Unassembled WGS sequence"/>
</dbReference>
<name>A0ABP0H4E3_CLALP</name>
<dbReference type="PANTHER" id="PTHR46177:SF1">
    <property type="entry name" value="INTEGRASE CATALYTIC DOMAIN-CONTAINING PROTEIN"/>
    <property type="match status" value="1"/>
</dbReference>
<evidence type="ECO:0000313" key="2">
    <source>
        <dbReference type="Proteomes" id="UP001642483"/>
    </source>
</evidence>
<gene>
    <name evidence="1" type="ORF">CVLEPA_LOCUS30632</name>
</gene>
<reference evidence="1 2" key="1">
    <citation type="submission" date="2024-02" db="EMBL/GenBank/DDBJ databases">
        <authorList>
            <person name="Daric V."/>
            <person name="Darras S."/>
        </authorList>
    </citation>
    <scope>NUCLEOTIDE SEQUENCE [LARGE SCALE GENOMIC DNA]</scope>
</reference>
<keyword evidence="2" id="KW-1185">Reference proteome</keyword>
<proteinExistence type="predicted"/>
<accession>A0ABP0H4E3</accession>
<protein>
    <submittedName>
        <fullName evidence="1">Uncharacterized protein</fullName>
    </submittedName>
</protein>
<sequence>MEEKRIEESLDGPSSFGRYPSVWHTLQMEGLRVPRLYVADVVCNIESKGCEVRKAHRLREREYYNPGPNYAWHTNGYDKLKPFGFSVHGAIDGFSQSAVA</sequence>
<dbReference type="EMBL" id="CAWYQH010000163">
    <property type="protein sequence ID" value="CAK8697395.1"/>
    <property type="molecule type" value="Genomic_DNA"/>
</dbReference>
<comment type="caution">
    <text evidence="1">The sequence shown here is derived from an EMBL/GenBank/DDBJ whole genome shotgun (WGS) entry which is preliminary data.</text>
</comment>
<evidence type="ECO:0000313" key="1">
    <source>
        <dbReference type="EMBL" id="CAK8697395.1"/>
    </source>
</evidence>
<dbReference type="PANTHER" id="PTHR46177">
    <property type="entry name" value="INTEGRASE CATALYTIC DOMAIN-CONTAINING PROTEIN"/>
    <property type="match status" value="1"/>
</dbReference>